<organism evidence="9 10">
    <name type="scientific">Paspalum notatum var. saurae</name>
    <dbReference type="NCBI Taxonomy" id="547442"/>
    <lineage>
        <taxon>Eukaryota</taxon>
        <taxon>Viridiplantae</taxon>
        <taxon>Streptophyta</taxon>
        <taxon>Embryophyta</taxon>
        <taxon>Tracheophyta</taxon>
        <taxon>Spermatophyta</taxon>
        <taxon>Magnoliopsida</taxon>
        <taxon>Liliopsida</taxon>
        <taxon>Poales</taxon>
        <taxon>Poaceae</taxon>
        <taxon>PACMAD clade</taxon>
        <taxon>Panicoideae</taxon>
        <taxon>Andropogonodae</taxon>
        <taxon>Paspaleae</taxon>
        <taxon>Paspalinae</taxon>
        <taxon>Paspalum</taxon>
    </lineage>
</organism>
<feature type="transmembrane region" description="Helical" evidence="7">
    <location>
        <begin position="282"/>
        <end position="302"/>
    </location>
</feature>
<feature type="compositionally biased region" description="Basic and acidic residues" evidence="6">
    <location>
        <begin position="92"/>
        <end position="110"/>
    </location>
</feature>
<evidence type="ECO:0000256" key="7">
    <source>
        <dbReference type="SAM" id="Phobius"/>
    </source>
</evidence>
<evidence type="ECO:0000256" key="3">
    <source>
        <dbReference type="ARBA" id="ARBA00022692"/>
    </source>
</evidence>
<dbReference type="GO" id="GO:0016020">
    <property type="term" value="C:membrane"/>
    <property type="evidence" value="ECO:0007669"/>
    <property type="project" value="UniProtKB-SubCell"/>
</dbReference>
<feature type="transmembrane region" description="Helical" evidence="7">
    <location>
        <begin position="422"/>
        <end position="440"/>
    </location>
</feature>
<evidence type="ECO:0000259" key="8">
    <source>
        <dbReference type="Pfam" id="PF00892"/>
    </source>
</evidence>
<dbReference type="InterPro" id="IPR030184">
    <property type="entry name" value="WAT1-related"/>
</dbReference>
<evidence type="ECO:0000313" key="10">
    <source>
        <dbReference type="Proteomes" id="UP001341281"/>
    </source>
</evidence>
<feature type="transmembrane region" description="Helical" evidence="7">
    <location>
        <begin position="390"/>
        <end position="410"/>
    </location>
</feature>
<name>A0AAQ3WY59_PASNO</name>
<sequence>MKGEWQEPARNLQGGSALEVAALGTPPAVFFLIEVAVLHHNNLALGDKRDISECGLADRKPRRSETFYLKRPDTQEDERRHAKPKHPPVHHSKQEPESPEERRAADDSRMGRGAAEAEGGEWEREESNKPTMLQRWSSSVWAVSSSGQLLWAHNEAWRAHAGMAFVQLAYGGYHVLTKSVLNVGMNQIVFCVYRDLVALALLAPIAFFRERGVRRPVTWQLLASFALLGLTGIFGNQLLFLLGLSFTNASYAAAFQPAIPVFTFILAAIVGVEVINIFTKDGVVKVLGTAVCVSGAVVMVFYQGPSLIGMGGSNALAGTWSSSAYSAHWLTKAMLGDGVETWHIGVVCLIANCFLMGAYLVIQVICPFLLSLLQAPVLIKYPASLSLTAYSYSFATVYMVLTGVFATSGLHEWALTTTEIIAILYAGIVASCVNYAIMTWSNKILGPSLVALYNPLQPAFSTLLSTIFLGTPIYLGSVIGGLFIIAGLYLVTWARYNEAQRVLTAAYLQPLLVEDPPTTKTEGGSFSGSMEP</sequence>
<feature type="transmembrane region" description="Helical" evidence="7">
    <location>
        <begin position="221"/>
        <end position="242"/>
    </location>
</feature>
<feature type="transmembrane region" description="Helical" evidence="7">
    <location>
        <begin position="192"/>
        <end position="209"/>
    </location>
</feature>
<evidence type="ECO:0000256" key="5">
    <source>
        <dbReference type="ARBA" id="ARBA00023136"/>
    </source>
</evidence>
<feature type="region of interest" description="Disordered" evidence="6">
    <location>
        <begin position="63"/>
        <end position="129"/>
    </location>
</feature>
<evidence type="ECO:0000256" key="6">
    <source>
        <dbReference type="SAM" id="MobiDB-lite"/>
    </source>
</evidence>
<proteinExistence type="inferred from homology"/>
<evidence type="ECO:0000313" key="9">
    <source>
        <dbReference type="EMBL" id="WVZ78568.1"/>
    </source>
</evidence>
<accession>A0AAQ3WY59</accession>
<keyword evidence="4 7" id="KW-1133">Transmembrane helix</keyword>
<dbReference type="GO" id="GO:0022857">
    <property type="term" value="F:transmembrane transporter activity"/>
    <property type="evidence" value="ECO:0007669"/>
    <property type="project" value="InterPro"/>
</dbReference>
<keyword evidence="10" id="KW-1185">Reference proteome</keyword>
<gene>
    <name evidence="9" type="ORF">U9M48_026260</name>
</gene>
<feature type="domain" description="EamA" evidence="8">
    <location>
        <begin position="355"/>
        <end position="492"/>
    </location>
</feature>
<keyword evidence="5 7" id="KW-0472">Membrane</keyword>
<evidence type="ECO:0000256" key="1">
    <source>
        <dbReference type="ARBA" id="ARBA00004141"/>
    </source>
</evidence>
<evidence type="ECO:0000256" key="4">
    <source>
        <dbReference type="ARBA" id="ARBA00022989"/>
    </source>
</evidence>
<dbReference type="AlphaFoldDB" id="A0AAQ3WY59"/>
<feature type="compositionally biased region" description="Basic residues" evidence="6">
    <location>
        <begin position="81"/>
        <end position="91"/>
    </location>
</feature>
<dbReference type="PANTHER" id="PTHR31218">
    <property type="entry name" value="WAT1-RELATED PROTEIN"/>
    <property type="match status" value="1"/>
</dbReference>
<dbReference type="InterPro" id="IPR037185">
    <property type="entry name" value="EmrE-like"/>
</dbReference>
<dbReference type="Proteomes" id="UP001341281">
    <property type="component" value="Chromosome 06"/>
</dbReference>
<feature type="compositionally biased region" description="Basic and acidic residues" evidence="6">
    <location>
        <begin position="63"/>
        <end position="80"/>
    </location>
</feature>
<feature type="transmembrane region" description="Helical" evidence="7">
    <location>
        <begin position="342"/>
        <end position="370"/>
    </location>
</feature>
<dbReference type="EMBL" id="CP144750">
    <property type="protein sequence ID" value="WVZ78568.1"/>
    <property type="molecule type" value="Genomic_DNA"/>
</dbReference>
<dbReference type="SUPFAM" id="SSF103481">
    <property type="entry name" value="Multidrug resistance efflux transporter EmrE"/>
    <property type="match status" value="2"/>
</dbReference>
<comment type="similarity">
    <text evidence="2">Belongs to the drug/metabolite transporter (DMT) superfamily. Plant drug/metabolite exporter (P-DME) (TC 2.A.7.4) family.</text>
</comment>
<feature type="transmembrane region" description="Helical" evidence="7">
    <location>
        <begin position="308"/>
        <end position="330"/>
    </location>
</feature>
<feature type="domain" description="EamA" evidence="8">
    <location>
        <begin position="166"/>
        <end position="293"/>
    </location>
</feature>
<protein>
    <recommendedName>
        <fullName evidence="8">EamA domain-containing protein</fullName>
    </recommendedName>
</protein>
<dbReference type="InterPro" id="IPR000620">
    <property type="entry name" value="EamA_dom"/>
</dbReference>
<dbReference type="Pfam" id="PF00892">
    <property type="entry name" value="EamA"/>
    <property type="match status" value="2"/>
</dbReference>
<feature type="transmembrane region" description="Helical" evidence="7">
    <location>
        <begin position="254"/>
        <end position="275"/>
    </location>
</feature>
<comment type="subcellular location">
    <subcellularLocation>
        <location evidence="1">Membrane</location>
        <topology evidence="1">Multi-pass membrane protein</topology>
    </subcellularLocation>
</comment>
<reference evidence="9 10" key="1">
    <citation type="submission" date="2024-02" db="EMBL/GenBank/DDBJ databases">
        <title>High-quality chromosome-scale genome assembly of Pensacola bahiagrass (Paspalum notatum Flugge var. saurae).</title>
        <authorList>
            <person name="Vega J.M."/>
            <person name="Podio M."/>
            <person name="Orjuela J."/>
            <person name="Siena L.A."/>
            <person name="Pessino S.C."/>
            <person name="Combes M.C."/>
            <person name="Mariac C."/>
            <person name="Albertini E."/>
            <person name="Pupilli F."/>
            <person name="Ortiz J.P.A."/>
            <person name="Leblanc O."/>
        </authorList>
    </citation>
    <scope>NUCLEOTIDE SEQUENCE [LARGE SCALE GENOMIC DNA]</scope>
    <source>
        <strain evidence="9">R1</strain>
        <tissue evidence="9">Leaf</tissue>
    </source>
</reference>
<keyword evidence="3 7" id="KW-0812">Transmembrane</keyword>
<evidence type="ECO:0000256" key="2">
    <source>
        <dbReference type="ARBA" id="ARBA00007635"/>
    </source>
</evidence>
<feature type="transmembrane region" description="Helical" evidence="7">
    <location>
        <begin position="460"/>
        <end position="491"/>
    </location>
</feature>